<proteinExistence type="predicted"/>
<evidence type="ECO:0000256" key="8">
    <source>
        <dbReference type="ARBA" id="ARBA00048988"/>
    </source>
</evidence>
<dbReference type="InterPro" id="IPR000212">
    <property type="entry name" value="DNA_helicase_UvrD/REP"/>
</dbReference>
<dbReference type="GO" id="GO:0005524">
    <property type="term" value="F:ATP binding"/>
    <property type="evidence" value="ECO:0007669"/>
    <property type="project" value="UniProtKB-UniRule"/>
</dbReference>
<comment type="catalytic activity">
    <reaction evidence="6">
        <text>Couples ATP hydrolysis with the unwinding of duplex DNA by translocating in the 3'-5' direction.</text>
        <dbReference type="EC" id="5.6.2.4"/>
    </reaction>
</comment>
<evidence type="ECO:0000256" key="4">
    <source>
        <dbReference type="ARBA" id="ARBA00022840"/>
    </source>
</evidence>
<organism evidence="11 12">
    <name type="scientific">Sphingomonas alpina</name>
    <dbReference type="NCBI Taxonomy" id="653931"/>
    <lineage>
        <taxon>Bacteria</taxon>
        <taxon>Pseudomonadati</taxon>
        <taxon>Pseudomonadota</taxon>
        <taxon>Alphaproteobacteria</taxon>
        <taxon>Sphingomonadales</taxon>
        <taxon>Sphingomonadaceae</taxon>
        <taxon>Sphingomonas</taxon>
    </lineage>
</organism>
<evidence type="ECO:0000313" key="12">
    <source>
        <dbReference type="Proteomes" id="UP000516148"/>
    </source>
</evidence>
<evidence type="ECO:0000256" key="6">
    <source>
        <dbReference type="ARBA" id="ARBA00034617"/>
    </source>
</evidence>
<dbReference type="PANTHER" id="PTHR11070">
    <property type="entry name" value="UVRD / RECB / PCRA DNA HELICASE FAMILY MEMBER"/>
    <property type="match status" value="1"/>
</dbReference>
<reference evidence="11 12" key="1">
    <citation type="submission" date="2020-09" db="EMBL/GenBank/DDBJ databases">
        <title>Sphingomonas sp., a new species isolated from pork steak.</title>
        <authorList>
            <person name="Heidler von Heilborn D."/>
        </authorList>
    </citation>
    <scope>NUCLEOTIDE SEQUENCE [LARGE SCALE GENOMIC DNA]</scope>
    <source>
        <strain evidence="12">S8-3T</strain>
    </source>
</reference>
<dbReference type="GO" id="GO:0043138">
    <property type="term" value="F:3'-5' DNA helicase activity"/>
    <property type="evidence" value="ECO:0007669"/>
    <property type="project" value="UniProtKB-EC"/>
</dbReference>
<feature type="domain" description="UvrD-like helicase ATP-binding" evidence="10">
    <location>
        <begin position="5"/>
        <end position="293"/>
    </location>
</feature>
<feature type="binding site" evidence="9">
    <location>
        <begin position="26"/>
        <end position="33"/>
    </location>
    <ligand>
        <name>ATP</name>
        <dbReference type="ChEBI" id="CHEBI:30616"/>
    </ligand>
</feature>
<name>A0A7H0LL58_9SPHN</name>
<gene>
    <name evidence="11" type="ORF">H3Z74_04050</name>
</gene>
<dbReference type="EC" id="5.6.2.4" evidence="7"/>
<dbReference type="Pfam" id="PF13361">
    <property type="entry name" value="UvrD_C"/>
    <property type="match status" value="1"/>
</dbReference>
<dbReference type="InterPro" id="IPR014017">
    <property type="entry name" value="DNA_helicase_UvrD-like_C"/>
</dbReference>
<keyword evidence="1 9" id="KW-0547">Nucleotide-binding</keyword>
<dbReference type="GO" id="GO:0000725">
    <property type="term" value="P:recombinational repair"/>
    <property type="evidence" value="ECO:0007669"/>
    <property type="project" value="TreeGrafter"/>
</dbReference>
<dbReference type="InterPro" id="IPR014016">
    <property type="entry name" value="UvrD-like_ATP-bd"/>
</dbReference>
<dbReference type="PROSITE" id="PS51198">
    <property type="entry name" value="UVRD_HELICASE_ATP_BIND"/>
    <property type="match status" value="1"/>
</dbReference>
<sequence length="463" mass="51217">MALPDPVGRQREVVYLPAQGHQVVLGTAGSGKTSMAVLRAAVLSTAAFPGSGKTLLITFNKTLGSYIRFLAADVLRRVTVEHFHLFARGYLHSCGQMNGSPILPTNRYRAIVQRAVTHVAARHVSHSFFDRPISFFEEEIRWLSQHGIVSPQDYTSASRTGRADARLVRSLRPTMWQIREEYRKLRDEVGYRYDVDDIAVAVVNAFDQDNQPRLYKHIVIDEGQDLTPAMLRALSKAVPSDGSLTFFGDVAQQIYGNQMTWRSAGLNPPKIWYFEENYRNTKAIANLAVAVSRMPYYAGEADLVVPKQPAADGPKPTLVRFTEEAKEISFVVDRALRLSRTRSVAILTRTRAQARIFAARLTGARQLTDSLTAWRDGPGISTGTLHSGKGLEFDVVILPHLSDALFPHPLAIENDGFADATATDGRLLYVGVTRAKTNLLLTYCGEKTALLPLDGSLYTEVTG</sequence>
<evidence type="ECO:0000256" key="7">
    <source>
        <dbReference type="ARBA" id="ARBA00034808"/>
    </source>
</evidence>
<evidence type="ECO:0000259" key="10">
    <source>
        <dbReference type="PROSITE" id="PS51198"/>
    </source>
</evidence>
<dbReference type="KEGG" id="spap:H3Z74_04050"/>
<evidence type="ECO:0000256" key="1">
    <source>
        <dbReference type="ARBA" id="ARBA00022741"/>
    </source>
</evidence>
<evidence type="ECO:0000313" key="11">
    <source>
        <dbReference type="EMBL" id="QNQ10411.1"/>
    </source>
</evidence>
<dbReference type="GO" id="GO:0003677">
    <property type="term" value="F:DNA binding"/>
    <property type="evidence" value="ECO:0007669"/>
    <property type="project" value="InterPro"/>
</dbReference>
<dbReference type="EMBL" id="CP061038">
    <property type="protein sequence ID" value="QNQ10411.1"/>
    <property type="molecule type" value="Genomic_DNA"/>
</dbReference>
<evidence type="ECO:0000256" key="2">
    <source>
        <dbReference type="ARBA" id="ARBA00022801"/>
    </source>
</evidence>
<dbReference type="RefSeq" id="WP_187762709.1">
    <property type="nucleotide sequence ID" value="NZ_CP061038.1"/>
</dbReference>
<dbReference type="InterPro" id="IPR027417">
    <property type="entry name" value="P-loop_NTPase"/>
</dbReference>
<evidence type="ECO:0000256" key="9">
    <source>
        <dbReference type="PROSITE-ProRule" id="PRU00560"/>
    </source>
</evidence>
<dbReference type="GO" id="GO:0016787">
    <property type="term" value="F:hydrolase activity"/>
    <property type="evidence" value="ECO:0007669"/>
    <property type="project" value="UniProtKB-UniRule"/>
</dbReference>
<dbReference type="SUPFAM" id="SSF52540">
    <property type="entry name" value="P-loop containing nucleoside triphosphate hydrolases"/>
    <property type="match status" value="1"/>
</dbReference>
<dbReference type="AlphaFoldDB" id="A0A7H0LL58"/>
<evidence type="ECO:0000256" key="5">
    <source>
        <dbReference type="ARBA" id="ARBA00023235"/>
    </source>
</evidence>
<accession>A0A7H0LL58</accession>
<evidence type="ECO:0000256" key="3">
    <source>
        <dbReference type="ARBA" id="ARBA00022806"/>
    </source>
</evidence>
<protein>
    <recommendedName>
        <fullName evidence="7">DNA 3'-5' helicase</fullName>
        <ecNumber evidence="7">5.6.2.4</ecNumber>
    </recommendedName>
</protein>
<dbReference type="Pfam" id="PF00580">
    <property type="entry name" value="UvrD-helicase"/>
    <property type="match status" value="1"/>
</dbReference>
<dbReference type="PANTHER" id="PTHR11070:SF3">
    <property type="entry name" value="DNA 3'-5' HELICASE"/>
    <property type="match status" value="1"/>
</dbReference>
<dbReference type="Proteomes" id="UP000516148">
    <property type="component" value="Chromosome"/>
</dbReference>
<keyword evidence="4 9" id="KW-0067">ATP-binding</keyword>
<keyword evidence="2 9" id="KW-0378">Hydrolase</keyword>
<keyword evidence="3 9" id="KW-0347">Helicase</keyword>
<dbReference type="GO" id="GO:0005829">
    <property type="term" value="C:cytosol"/>
    <property type="evidence" value="ECO:0007669"/>
    <property type="project" value="TreeGrafter"/>
</dbReference>
<dbReference type="Gene3D" id="3.40.50.300">
    <property type="entry name" value="P-loop containing nucleotide triphosphate hydrolases"/>
    <property type="match status" value="2"/>
</dbReference>
<comment type="catalytic activity">
    <reaction evidence="8">
        <text>ATP + H2O = ADP + phosphate + H(+)</text>
        <dbReference type="Rhea" id="RHEA:13065"/>
        <dbReference type="ChEBI" id="CHEBI:15377"/>
        <dbReference type="ChEBI" id="CHEBI:15378"/>
        <dbReference type="ChEBI" id="CHEBI:30616"/>
        <dbReference type="ChEBI" id="CHEBI:43474"/>
        <dbReference type="ChEBI" id="CHEBI:456216"/>
        <dbReference type="EC" id="5.6.2.4"/>
    </reaction>
</comment>
<keyword evidence="5" id="KW-0413">Isomerase</keyword>
<keyword evidence="12" id="KW-1185">Reference proteome</keyword>